<accession>A0ABM4B5G7</accession>
<dbReference type="Pfam" id="PF24787">
    <property type="entry name" value="TEX47"/>
    <property type="match status" value="1"/>
</dbReference>
<dbReference type="SUPFAM" id="SSF54975">
    <property type="entry name" value="Acylphosphatase/BLUF domain-like"/>
    <property type="match status" value="1"/>
</dbReference>
<gene>
    <name evidence="2" type="primary">LOC105848082</name>
</gene>
<dbReference type="InterPro" id="IPR055308">
    <property type="entry name" value="TEX47-like"/>
</dbReference>
<name>A0ABM4B5G7_HYDVU</name>
<reference evidence="2" key="2">
    <citation type="submission" date="2025-08" db="UniProtKB">
        <authorList>
            <consortium name="RefSeq"/>
        </authorList>
    </citation>
    <scope>IDENTIFICATION</scope>
</reference>
<keyword evidence="1" id="KW-1185">Reference proteome</keyword>
<dbReference type="InterPro" id="IPR036046">
    <property type="entry name" value="Acylphosphatase-like_dom_sf"/>
</dbReference>
<dbReference type="RefSeq" id="XP_065644079.1">
    <property type="nucleotide sequence ID" value="XM_065788007.1"/>
</dbReference>
<reference evidence="1" key="1">
    <citation type="submission" date="2025-05" db="UniProtKB">
        <authorList>
            <consortium name="RefSeq"/>
        </authorList>
    </citation>
    <scope>NUCLEOTIDE SEQUENCE [LARGE SCALE GENOMIC DNA]</scope>
</reference>
<dbReference type="PANTHER" id="PTHR34035:SF1">
    <property type="entry name" value="TESTIS-EXPRESSED PROTEIN 47"/>
    <property type="match status" value="1"/>
</dbReference>
<evidence type="ECO:0000313" key="1">
    <source>
        <dbReference type="Proteomes" id="UP001652625"/>
    </source>
</evidence>
<dbReference type="Proteomes" id="UP001652625">
    <property type="component" value="Chromosome 01"/>
</dbReference>
<dbReference type="PANTHER" id="PTHR34035">
    <property type="entry name" value="TESTIS-EXPRESSED PROTEIN 47"/>
    <property type="match status" value="1"/>
</dbReference>
<evidence type="ECO:0000313" key="2">
    <source>
        <dbReference type="RefSeq" id="XP_065644079.1"/>
    </source>
</evidence>
<organism evidence="1 2">
    <name type="scientific">Hydra vulgaris</name>
    <name type="common">Hydra</name>
    <name type="synonym">Hydra attenuata</name>
    <dbReference type="NCBI Taxonomy" id="6087"/>
    <lineage>
        <taxon>Eukaryota</taxon>
        <taxon>Metazoa</taxon>
        <taxon>Cnidaria</taxon>
        <taxon>Hydrozoa</taxon>
        <taxon>Hydroidolina</taxon>
        <taxon>Anthoathecata</taxon>
        <taxon>Aplanulata</taxon>
        <taxon>Hydridae</taxon>
        <taxon>Hydra</taxon>
    </lineage>
</organism>
<proteinExistence type="predicted"/>
<dbReference type="GeneID" id="105848082"/>
<protein>
    <submittedName>
        <fullName evidence="2">Testis-expressed protein 47</fullName>
    </submittedName>
</protein>
<sequence>MATFERSPSALDYLNRPNLLEVVLERSKALKNAKAISFLFYIARLNESEFSLQSSILIYERILKVITVTNKGIDTSSGILLFYSGFILHVIEAPEILLFEIINGITSENLIKNSKVVLYSSNVPFRLFPQFSSHFLNLPFLDFDETKTQEPIEKQISEALALIATLSKEISKVPRKLLKLFFEELSSKHSDLILPITLIDNLLKSNDLFSLVAFQEKQHSSDIIVSESELVWPITALYFPAI</sequence>